<dbReference type="InterPro" id="IPR005162">
    <property type="entry name" value="Retrotrans_gag_dom"/>
</dbReference>
<proteinExistence type="predicted"/>
<keyword evidence="3" id="KW-1185">Reference proteome</keyword>
<protein>
    <submittedName>
        <fullName evidence="2">2380_t:CDS:1</fullName>
    </submittedName>
</protein>
<name>A0A9N9N5K1_9GLOM</name>
<comment type="caution">
    <text evidence="2">The sequence shown here is derived from an EMBL/GenBank/DDBJ whole genome shotgun (WGS) entry which is preliminary data.</text>
</comment>
<reference evidence="2" key="1">
    <citation type="submission" date="2021-06" db="EMBL/GenBank/DDBJ databases">
        <authorList>
            <person name="Kallberg Y."/>
            <person name="Tangrot J."/>
            <person name="Rosling A."/>
        </authorList>
    </citation>
    <scope>NUCLEOTIDE SEQUENCE</scope>
    <source>
        <strain evidence="2">FL966</strain>
    </source>
</reference>
<gene>
    <name evidence="2" type="ORF">CPELLU_LOCUS11935</name>
</gene>
<sequence length="163" mass="19202">MWNDLKDTIIKIINAENDDRIRINRLRTMRQGEKETVRGYASRFEAYINAVKNKVRSYEQRDWFLDGLREPYWFKVETFCPTSYVKAKDCVLQIETFQKDRERYGDRKSVPIVEEKSQSTDTDIDNIMAALGALMINHVKQETNEVSRIDKIEADVREMARAG</sequence>
<dbReference type="Pfam" id="PF03732">
    <property type="entry name" value="Retrotrans_gag"/>
    <property type="match status" value="1"/>
</dbReference>
<evidence type="ECO:0000313" key="3">
    <source>
        <dbReference type="Proteomes" id="UP000789759"/>
    </source>
</evidence>
<feature type="domain" description="Retrotransposon gag" evidence="1">
    <location>
        <begin position="2"/>
        <end position="70"/>
    </location>
</feature>
<dbReference type="OrthoDB" id="10447981at2759"/>
<dbReference type="Proteomes" id="UP000789759">
    <property type="component" value="Unassembled WGS sequence"/>
</dbReference>
<dbReference type="AlphaFoldDB" id="A0A9N9N5K1"/>
<organism evidence="2 3">
    <name type="scientific">Cetraspora pellucida</name>
    <dbReference type="NCBI Taxonomy" id="1433469"/>
    <lineage>
        <taxon>Eukaryota</taxon>
        <taxon>Fungi</taxon>
        <taxon>Fungi incertae sedis</taxon>
        <taxon>Mucoromycota</taxon>
        <taxon>Glomeromycotina</taxon>
        <taxon>Glomeromycetes</taxon>
        <taxon>Diversisporales</taxon>
        <taxon>Gigasporaceae</taxon>
        <taxon>Cetraspora</taxon>
    </lineage>
</organism>
<evidence type="ECO:0000259" key="1">
    <source>
        <dbReference type="Pfam" id="PF03732"/>
    </source>
</evidence>
<accession>A0A9N9N5K1</accession>
<dbReference type="EMBL" id="CAJVQA010010996">
    <property type="protein sequence ID" value="CAG8703109.1"/>
    <property type="molecule type" value="Genomic_DNA"/>
</dbReference>
<evidence type="ECO:0000313" key="2">
    <source>
        <dbReference type="EMBL" id="CAG8703109.1"/>
    </source>
</evidence>